<evidence type="ECO:0000256" key="1">
    <source>
        <dbReference type="SAM" id="MobiDB-lite"/>
    </source>
</evidence>
<comment type="caution">
    <text evidence="2">The sequence shown here is derived from an EMBL/GenBank/DDBJ whole genome shotgun (WGS) entry which is preliminary data.</text>
</comment>
<evidence type="ECO:0000313" key="3">
    <source>
        <dbReference type="Proteomes" id="UP000603434"/>
    </source>
</evidence>
<evidence type="ECO:0000313" key="2">
    <source>
        <dbReference type="EMBL" id="MBC8363081.1"/>
    </source>
</evidence>
<feature type="compositionally biased region" description="Basic and acidic residues" evidence="1">
    <location>
        <begin position="11"/>
        <end position="23"/>
    </location>
</feature>
<protein>
    <submittedName>
        <fullName evidence="2">Uncharacterized protein</fullName>
    </submittedName>
</protein>
<reference evidence="2 3" key="1">
    <citation type="submission" date="2020-08" db="EMBL/GenBank/DDBJ databases">
        <title>Bridging the membrane lipid divide: bacteria of the FCB group superphylum have the potential to synthesize archaeal ether lipids.</title>
        <authorList>
            <person name="Villanueva L."/>
            <person name="Von Meijenfeldt F.A.B."/>
            <person name="Westbye A.B."/>
            <person name="Yadav S."/>
            <person name="Hopmans E.C."/>
            <person name="Dutilh B.E."/>
            <person name="Sinninghe Damste J.S."/>
        </authorList>
    </citation>
    <scope>NUCLEOTIDE SEQUENCE [LARGE SCALE GENOMIC DNA]</scope>
    <source>
        <strain evidence="2">NIOZ-UU30</strain>
    </source>
</reference>
<dbReference type="Proteomes" id="UP000603434">
    <property type="component" value="Unassembled WGS sequence"/>
</dbReference>
<sequence length="45" mass="4993">MASNDNSAQHIKLDERNHVEKPRLNRITGTVRAPLLLTEPQEAGA</sequence>
<organism evidence="2 3">
    <name type="scientific">Candidatus Desulfatibia profunda</name>
    <dbReference type="NCBI Taxonomy" id="2841695"/>
    <lineage>
        <taxon>Bacteria</taxon>
        <taxon>Pseudomonadati</taxon>
        <taxon>Thermodesulfobacteriota</taxon>
        <taxon>Desulfobacteria</taxon>
        <taxon>Desulfobacterales</taxon>
        <taxon>Desulfobacterales incertae sedis</taxon>
        <taxon>Candidatus Desulfatibia</taxon>
    </lineage>
</organism>
<proteinExistence type="predicted"/>
<accession>A0A8J6TP17</accession>
<dbReference type="AlphaFoldDB" id="A0A8J6TP17"/>
<gene>
    <name evidence="2" type="ORF">H8E23_16985</name>
</gene>
<dbReference type="EMBL" id="JACNJH010000252">
    <property type="protein sequence ID" value="MBC8363081.1"/>
    <property type="molecule type" value="Genomic_DNA"/>
</dbReference>
<name>A0A8J6TP17_9BACT</name>
<feature type="region of interest" description="Disordered" evidence="1">
    <location>
        <begin position="1"/>
        <end position="26"/>
    </location>
</feature>